<dbReference type="SUPFAM" id="SSF53335">
    <property type="entry name" value="S-adenosyl-L-methionine-dependent methyltransferases"/>
    <property type="match status" value="1"/>
</dbReference>
<accession>A0ABW1ZC49</accession>
<dbReference type="InterPro" id="IPR029063">
    <property type="entry name" value="SAM-dependent_MTases_sf"/>
</dbReference>
<keyword evidence="4" id="KW-0949">S-adenosyl-L-methionine</keyword>
<keyword evidence="2 4" id="KW-0489">Methyltransferase</keyword>
<evidence type="ECO:0000256" key="3">
    <source>
        <dbReference type="ARBA" id="ARBA00022679"/>
    </source>
</evidence>
<comment type="function">
    <text evidence="4">Exhibits S-adenosyl-L-methionine-dependent methyltransferase activity.</text>
</comment>
<dbReference type="GO" id="GO:0032259">
    <property type="term" value="P:methylation"/>
    <property type="evidence" value="ECO:0007669"/>
    <property type="project" value="UniProtKB-KW"/>
</dbReference>
<dbReference type="InterPro" id="IPR011610">
    <property type="entry name" value="SAM_mthyl_Trfase_ML2640-like"/>
</dbReference>
<protein>
    <recommendedName>
        <fullName evidence="4">S-adenosyl-L-methionine-dependent methyltransferase</fullName>
        <ecNumber evidence="4">2.1.1.-</ecNumber>
    </recommendedName>
</protein>
<evidence type="ECO:0000313" key="5">
    <source>
        <dbReference type="EMBL" id="MFC6645995.1"/>
    </source>
</evidence>
<dbReference type="EMBL" id="JBHSWI010000001">
    <property type="protein sequence ID" value="MFC6645995.1"/>
    <property type="molecule type" value="Genomic_DNA"/>
</dbReference>
<dbReference type="GO" id="GO:0008168">
    <property type="term" value="F:methyltransferase activity"/>
    <property type="evidence" value="ECO:0007669"/>
    <property type="project" value="UniProtKB-KW"/>
</dbReference>
<evidence type="ECO:0000256" key="4">
    <source>
        <dbReference type="RuleBase" id="RU362030"/>
    </source>
</evidence>
<name>A0ABW1ZC49_9BACT</name>
<dbReference type="PANTHER" id="PTHR43619">
    <property type="entry name" value="S-ADENOSYL-L-METHIONINE-DEPENDENT METHYLTRANSFERASE YKTD-RELATED"/>
    <property type="match status" value="1"/>
</dbReference>
<evidence type="ECO:0000256" key="2">
    <source>
        <dbReference type="ARBA" id="ARBA00022603"/>
    </source>
</evidence>
<dbReference type="InterPro" id="IPR007213">
    <property type="entry name" value="Ppm1/Ppm2/Tcmp"/>
</dbReference>
<dbReference type="Gene3D" id="3.40.50.150">
    <property type="entry name" value="Vaccinia Virus protein VP39"/>
    <property type="match status" value="1"/>
</dbReference>
<evidence type="ECO:0000256" key="1">
    <source>
        <dbReference type="ARBA" id="ARBA00008138"/>
    </source>
</evidence>
<evidence type="ECO:0000313" key="6">
    <source>
        <dbReference type="Proteomes" id="UP001596391"/>
    </source>
</evidence>
<reference evidence="6" key="1">
    <citation type="journal article" date="2019" name="Int. J. Syst. Evol. Microbiol.">
        <title>The Global Catalogue of Microorganisms (GCM) 10K type strain sequencing project: providing services to taxonomists for standard genome sequencing and annotation.</title>
        <authorList>
            <consortium name="The Broad Institute Genomics Platform"/>
            <consortium name="The Broad Institute Genome Sequencing Center for Infectious Disease"/>
            <person name="Wu L."/>
            <person name="Ma J."/>
        </authorList>
    </citation>
    <scope>NUCLEOTIDE SEQUENCE [LARGE SCALE GENOMIC DNA]</scope>
    <source>
        <strain evidence="6">CGMCC 1.16026</strain>
    </source>
</reference>
<dbReference type="Proteomes" id="UP001596391">
    <property type="component" value="Unassembled WGS sequence"/>
</dbReference>
<dbReference type="EC" id="2.1.1.-" evidence="4"/>
<organism evidence="5 6">
    <name type="scientific">Granulicella cerasi</name>
    <dbReference type="NCBI Taxonomy" id="741063"/>
    <lineage>
        <taxon>Bacteria</taxon>
        <taxon>Pseudomonadati</taxon>
        <taxon>Acidobacteriota</taxon>
        <taxon>Terriglobia</taxon>
        <taxon>Terriglobales</taxon>
        <taxon>Acidobacteriaceae</taxon>
        <taxon>Granulicella</taxon>
    </lineage>
</organism>
<proteinExistence type="inferred from homology"/>
<sequence>MIHAQPSKTALRVALRRAAHQLHDDKPLVFEDPLAVCILPPAQRQELTKIPDKSRKPHSGGLRAWMVARSKLSEDLLAASVAKGVAQQYLVLGAGLDTFAYRNPHESVQVFEVDHPATQLWKFECLANAHIQTPANAHHVAVDFEHDSLEERLRASGFRFDQPTVIAWLGVVPYLTDAGFRATINTLGKLPAGSQLVFDYALHRELLSPEEQLQRDSMSARVAQVGEPFRLSFSQDELAAELKRAGWILRGSLSSDGLNLRYFDGRGDGLRLLGSSGQLAVAEHAQTEL</sequence>
<keyword evidence="6" id="KW-1185">Reference proteome</keyword>
<dbReference type="RefSeq" id="WP_263369697.1">
    <property type="nucleotide sequence ID" value="NZ_JAGSYD010000001.1"/>
</dbReference>
<dbReference type="PANTHER" id="PTHR43619:SF2">
    <property type="entry name" value="S-ADENOSYL-L-METHIONINE-DEPENDENT METHYLTRANSFERASES SUPERFAMILY PROTEIN"/>
    <property type="match status" value="1"/>
</dbReference>
<dbReference type="NCBIfam" id="TIGR00027">
    <property type="entry name" value="mthyl_TIGR00027"/>
    <property type="match status" value="1"/>
</dbReference>
<dbReference type="Pfam" id="PF04072">
    <property type="entry name" value="LCM"/>
    <property type="match status" value="1"/>
</dbReference>
<keyword evidence="3" id="KW-0808">Transferase</keyword>
<comment type="similarity">
    <text evidence="1 4">Belongs to the UPF0677 family.</text>
</comment>
<comment type="caution">
    <text evidence="5">The sequence shown here is derived from an EMBL/GenBank/DDBJ whole genome shotgun (WGS) entry which is preliminary data.</text>
</comment>
<gene>
    <name evidence="5" type="ORF">ACFQBQ_10465</name>
</gene>